<keyword evidence="4" id="KW-0676">Redox-active center</keyword>
<keyword evidence="7" id="KW-1185">Reference proteome</keyword>
<organism evidence="6 7">
    <name type="scientific">Streptomyces niphimycinicus</name>
    <dbReference type="NCBI Taxonomy" id="2842201"/>
    <lineage>
        <taxon>Bacteria</taxon>
        <taxon>Bacillati</taxon>
        <taxon>Actinomycetota</taxon>
        <taxon>Actinomycetes</taxon>
        <taxon>Kitasatosporales</taxon>
        <taxon>Streptomycetaceae</taxon>
        <taxon>Streptomyces</taxon>
    </lineage>
</organism>
<keyword evidence="1" id="KW-0201">Cytochrome c-type biogenesis</keyword>
<feature type="domain" description="Thioredoxin" evidence="5">
    <location>
        <begin position="62"/>
        <end position="205"/>
    </location>
</feature>
<evidence type="ECO:0000313" key="7">
    <source>
        <dbReference type="Proteomes" id="UP000720508"/>
    </source>
</evidence>
<dbReference type="Pfam" id="PF08534">
    <property type="entry name" value="Redoxin"/>
    <property type="match status" value="1"/>
</dbReference>
<dbReference type="EMBL" id="JAHLEM010000468">
    <property type="protein sequence ID" value="MBU3868715.1"/>
    <property type="molecule type" value="Genomic_DNA"/>
</dbReference>
<evidence type="ECO:0000256" key="2">
    <source>
        <dbReference type="ARBA" id="ARBA00022968"/>
    </source>
</evidence>
<gene>
    <name evidence="6" type="ORF">KN815_33100</name>
</gene>
<comment type="caution">
    <text evidence="6">The sequence shown here is derived from an EMBL/GenBank/DDBJ whole genome shotgun (WGS) entry which is preliminary data.</text>
</comment>
<proteinExistence type="predicted"/>
<reference evidence="6 7" key="1">
    <citation type="submission" date="2021-06" db="EMBL/GenBank/DDBJ databases">
        <authorList>
            <person name="Pan X."/>
        </authorList>
    </citation>
    <scope>NUCLEOTIDE SEQUENCE [LARGE SCALE GENOMIC DNA]</scope>
    <source>
        <strain evidence="6 7">4503</strain>
    </source>
</reference>
<name>A0ABS6CP82_9ACTN</name>
<dbReference type="InterPro" id="IPR013766">
    <property type="entry name" value="Thioredoxin_domain"/>
</dbReference>
<dbReference type="PANTHER" id="PTHR42852">
    <property type="entry name" value="THIOL:DISULFIDE INTERCHANGE PROTEIN DSBE"/>
    <property type="match status" value="1"/>
</dbReference>
<dbReference type="InterPro" id="IPR013740">
    <property type="entry name" value="Redoxin"/>
</dbReference>
<dbReference type="RefSeq" id="WP_216345545.1">
    <property type="nucleotide sequence ID" value="NZ_JAHLEM010000468.1"/>
</dbReference>
<evidence type="ECO:0000313" key="6">
    <source>
        <dbReference type="EMBL" id="MBU3868715.1"/>
    </source>
</evidence>
<dbReference type="PROSITE" id="PS51257">
    <property type="entry name" value="PROKAR_LIPOPROTEIN"/>
    <property type="match status" value="1"/>
</dbReference>
<protein>
    <submittedName>
        <fullName evidence="6">TlpA family protein disulfide reductase</fullName>
    </submittedName>
</protein>
<dbReference type="Proteomes" id="UP000720508">
    <property type="component" value="Unassembled WGS sequence"/>
</dbReference>
<keyword evidence="2" id="KW-0812">Transmembrane</keyword>
<dbReference type="CDD" id="cd02966">
    <property type="entry name" value="TlpA_like_family"/>
    <property type="match status" value="1"/>
</dbReference>
<sequence>MENHVSKRWPPRPTCVAALWAGLAVLAVSLVTGCSEGANPTSTGTGNRFVQGDDGIATVHAQEERPKAPSLKGSRLGGGSLTLSDYRGKVVVINIWGSWCSPCRAEVPNLLKVAGDLKDEVQFLGINTRDISQAPALAFEGNFKVNYPSWYDPIGKKILQFPKGSLNPKLIPSTIVLDKKGRIAARALKAVTEEDLRKMINPLLKEH</sequence>
<accession>A0ABS6CP82</accession>
<keyword evidence="2" id="KW-0735">Signal-anchor</keyword>
<evidence type="ECO:0000256" key="3">
    <source>
        <dbReference type="ARBA" id="ARBA00023157"/>
    </source>
</evidence>
<evidence type="ECO:0000259" key="5">
    <source>
        <dbReference type="PROSITE" id="PS51352"/>
    </source>
</evidence>
<dbReference type="PANTHER" id="PTHR42852:SF6">
    <property type="entry name" value="THIOL:DISULFIDE INTERCHANGE PROTEIN DSBE"/>
    <property type="match status" value="1"/>
</dbReference>
<evidence type="ECO:0000256" key="4">
    <source>
        <dbReference type="ARBA" id="ARBA00023284"/>
    </source>
</evidence>
<dbReference type="InterPro" id="IPR050553">
    <property type="entry name" value="Thioredoxin_ResA/DsbE_sf"/>
</dbReference>
<keyword evidence="3" id="KW-1015">Disulfide bond</keyword>
<evidence type="ECO:0000256" key="1">
    <source>
        <dbReference type="ARBA" id="ARBA00022748"/>
    </source>
</evidence>
<dbReference type="PROSITE" id="PS51352">
    <property type="entry name" value="THIOREDOXIN_2"/>
    <property type="match status" value="1"/>
</dbReference>